<evidence type="ECO:0000256" key="1">
    <source>
        <dbReference type="ARBA" id="ARBA00004651"/>
    </source>
</evidence>
<dbReference type="EMBL" id="JBFXLT010000260">
    <property type="protein sequence ID" value="KAL2801713.1"/>
    <property type="molecule type" value="Genomic_DNA"/>
</dbReference>
<evidence type="ECO:0000256" key="6">
    <source>
        <dbReference type="ARBA" id="ARBA00022989"/>
    </source>
</evidence>
<comment type="subcellular location">
    <subcellularLocation>
        <location evidence="1">Cell membrane</location>
        <topology evidence="1">Multi-pass membrane protein</topology>
    </subcellularLocation>
</comment>
<evidence type="ECO:0000313" key="10">
    <source>
        <dbReference type="Proteomes" id="UP001610334"/>
    </source>
</evidence>
<keyword evidence="5 8" id="KW-0812">Transmembrane</keyword>
<proteinExistence type="inferred from homology"/>
<evidence type="ECO:0000256" key="8">
    <source>
        <dbReference type="SAM" id="Phobius"/>
    </source>
</evidence>
<keyword evidence="3" id="KW-0813">Transport</keyword>
<evidence type="ECO:0000313" key="9">
    <source>
        <dbReference type="EMBL" id="KAL2801713.1"/>
    </source>
</evidence>
<feature type="transmembrane region" description="Helical" evidence="8">
    <location>
        <begin position="195"/>
        <end position="219"/>
    </location>
</feature>
<sequence length="353" mass="38625">MAPNTEANRVEVLFYPATTTTDADNPRDHPNLFSLKWTVGEKWWHRSNYGGALLFNTAAIILPALYGTLVKTWIANINSSLVVTTDVYTYIGTVAEVINEGLPRAVWVTIADKDARSLKARLGLAYTLIVFQAILGLLMSIIFVGAARQFSSTFVPHDVRETSITYIRISAFSALSSAVEVAVSNAARALDKPDVPLLISSIKVVVNIILDFLIVSTFHVGTWTPDINTQAGIRLTCDMVAAVSGLLYFLFTVSFRLNADAPTQTRFDNIHRIRRPKRAVPLACCWCSLHVGRLCNGMGCVQYDPVGSDYGSYASGRGYDAYVRGTRVGSVETEDGFAAMVVVEPIQYGWAAP</sequence>
<keyword evidence="10" id="KW-1185">Reference proteome</keyword>
<feature type="transmembrane region" description="Helical" evidence="8">
    <location>
        <begin position="123"/>
        <end position="146"/>
    </location>
</feature>
<dbReference type="Pfam" id="PF01554">
    <property type="entry name" value="MatE"/>
    <property type="match status" value="1"/>
</dbReference>
<reference evidence="9 10" key="1">
    <citation type="submission" date="2024-07" db="EMBL/GenBank/DDBJ databases">
        <title>Section-level genome sequencing and comparative genomics of Aspergillus sections Usti and Cavernicolus.</title>
        <authorList>
            <consortium name="Lawrence Berkeley National Laboratory"/>
            <person name="Nybo J.L."/>
            <person name="Vesth T.C."/>
            <person name="Theobald S."/>
            <person name="Frisvad J.C."/>
            <person name="Larsen T.O."/>
            <person name="Kjaerboelling I."/>
            <person name="Rothschild-Mancinelli K."/>
            <person name="Lyhne E.K."/>
            <person name="Kogle M.E."/>
            <person name="Barry K."/>
            <person name="Clum A."/>
            <person name="Na H."/>
            <person name="Ledsgaard L."/>
            <person name="Lin J."/>
            <person name="Lipzen A."/>
            <person name="Kuo A."/>
            <person name="Riley R."/>
            <person name="Mondo S."/>
            <person name="Labutti K."/>
            <person name="Haridas S."/>
            <person name="Pangalinan J."/>
            <person name="Salamov A.A."/>
            <person name="Simmons B.A."/>
            <person name="Magnuson J.K."/>
            <person name="Chen J."/>
            <person name="Drula E."/>
            <person name="Henrissat B."/>
            <person name="Wiebenga A."/>
            <person name="Lubbers R.J."/>
            <person name="Gomes A.C."/>
            <person name="Makela M.R."/>
            <person name="Stajich J."/>
            <person name="Grigoriev I.V."/>
            <person name="Mortensen U.H."/>
            <person name="De Vries R.P."/>
            <person name="Baker S.E."/>
            <person name="Andersen M.R."/>
        </authorList>
    </citation>
    <scope>NUCLEOTIDE SEQUENCE [LARGE SCALE GENOMIC DNA]</scope>
    <source>
        <strain evidence="9 10">CBS 588.65</strain>
    </source>
</reference>
<organism evidence="9 10">
    <name type="scientific">Aspergillus granulosus</name>
    <dbReference type="NCBI Taxonomy" id="176169"/>
    <lineage>
        <taxon>Eukaryota</taxon>
        <taxon>Fungi</taxon>
        <taxon>Dikarya</taxon>
        <taxon>Ascomycota</taxon>
        <taxon>Pezizomycotina</taxon>
        <taxon>Eurotiomycetes</taxon>
        <taxon>Eurotiomycetidae</taxon>
        <taxon>Eurotiales</taxon>
        <taxon>Aspergillaceae</taxon>
        <taxon>Aspergillus</taxon>
        <taxon>Aspergillus subgen. Nidulantes</taxon>
    </lineage>
</organism>
<dbReference type="PANTHER" id="PTHR43549:SF2">
    <property type="entry name" value="MULTIDRUG RESISTANCE PROTEIN NORM-RELATED"/>
    <property type="match status" value="1"/>
</dbReference>
<evidence type="ECO:0000256" key="3">
    <source>
        <dbReference type="ARBA" id="ARBA00022448"/>
    </source>
</evidence>
<comment type="similarity">
    <text evidence="2">Belongs to the multi antimicrobial extrusion (MATE) (TC 2.A.66.1) family.</text>
</comment>
<evidence type="ECO:0000256" key="4">
    <source>
        <dbReference type="ARBA" id="ARBA00022475"/>
    </source>
</evidence>
<feature type="transmembrane region" description="Helical" evidence="8">
    <location>
        <begin position="49"/>
        <end position="69"/>
    </location>
</feature>
<feature type="transmembrane region" description="Helical" evidence="8">
    <location>
        <begin position="166"/>
        <end position="183"/>
    </location>
</feature>
<evidence type="ECO:0000256" key="2">
    <source>
        <dbReference type="ARBA" id="ARBA00010199"/>
    </source>
</evidence>
<dbReference type="PANTHER" id="PTHR43549">
    <property type="entry name" value="MULTIDRUG RESISTANCE PROTEIN YPNP-RELATED"/>
    <property type="match status" value="1"/>
</dbReference>
<accession>A0ABR4GRL4</accession>
<dbReference type="InterPro" id="IPR002528">
    <property type="entry name" value="MATE_fam"/>
</dbReference>
<dbReference type="InterPro" id="IPR052031">
    <property type="entry name" value="Membrane_Transporter-Flippase"/>
</dbReference>
<keyword evidence="4" id="KW-1003">Cell membrane</keyword>
<gene>
    <name evidence="9" type="ORF">BJX63DRAFT_438562</name>
</gene>
<evidence type="ECO:0000256" key="7">
    <source>
        <dbReference type="ARBA" id="ARBA00023136"/>
    </source>
</evidence>
<keyword evidence="7 8" id="KW-0472">Membrane</keyword>
<name>A0ABR4GRL4_9EURO</name>
<dbReference type="Proteomes" id="UP001610334">
    <property type="component" value="Unassembled WGS sequence"/>
</dbReference>
<keyword evidence="6 8" id="KW-1133">Transmembrane helix</keyword>
<comment type="caution">
    <text evidence="9">The sequence shown here is derived from an EMBL/GenBank/DDBJ whole genome shotgun (WGS) entry which is preliminary data.</text>
</comment>
<evidence type="ECO:0000256" key="5">
    <source>
        <dbReference type="ARBA" id="ARBA00022692"/>
    </source>
</evidence>
<protein>
    <submittedName>
        <fullName evidence="9">Uncharacterized protein</fullName>
    </submittedName>
</protein>
<feature type="transmembrane region" description="Helical" evidence="8">
    <location>
        <begin position="239"/>
        <end position="257"/>
    </location>
</feature>